<feature type="signal peptide" evidence="1">
    <location>
        <begin position="1"/>
        <end position="25"/>
    </location>
</feature>
<sequence>MKGRKVWKGIVGVGLLALFAQTAWSYDEITVTDGGTIQGKVTIRGDKPRPMAFNLVTIPDPVFCGTISTGTGWRIVEDFIIGPDQSLKDVVVFLKDIEKGKPFHMPKVRIESVDCEFIPFVNVLRDGDELTVVNMDPVEHDIQAYETARERGARVLFNRPLPMNPYHNVAGIFGKKHLPGEPMVEKIHLRKGRNVFVMQCGFHPYMFSWGLVLESPYYAITPEDGTFAITDVPPGNYMLTAWHPGMKEFVEQPITVTAQKATVANFQYEAPQGRRSTHEIEENPRFGLELLEEGLEIVPSIRRQIP</sequence>
<dbReference type="GO" id="GO:0030246">
    <property type="term" value="F:carbohydrate binding"/>
    <property type="evidence" value="ECO:0007669"/>
    <property type="project" value="InterPro"/>
</dbReference>
<feature type="chain" id="PRO_5041739296" evidence="1">
    <location>
        <begin position="26"/>
        <end position="306"/>
    </location>
</feature>
<organism evidence="2 3">
    <name type="scientific">Candidatus Nitrospira neomarina</name>
    <dbReference type="NCBI Taxonomy" id="3020899"/>
    <lineage>
        <taxon>Bacteria</taxon>
        <taxon>Pseudomonadati</taxon>
        <taxon>Nitrospirota</taxon>
        <taxon>Nitrospiria</taxon>
        <taxon>Nitrospirales</taxon>
        <taxon>Nitrospiraceae</taxon>
        <taxon>Nitrospira</taxon>
    </lineage>
</organism>
<proteinExistence type="predicted"/>
<dbReference type="KEGG" id="nneo:PQG83_01855"/>
<evidence type="ECO:0000313" key="3">
    <source>
        <dbReference type="Proteomes" id="UP001302494"/>
    </source>
</evidence>
<name>A0AA96GHJ1_9BACT</name>
<evidence type="ECO:0000313" key="2">
    <source>
        <dbReference type="EMBL" id="WNM62514.1"/>
    </source>
</evidence>
<dbReference type="SUPFAM" id="SSF49452">
    <property type="entry name" value="Starch-binding domain-like"/>
    <property type="match status" value="1"/>
</dbReference>
<dbReference type="EMBL" id="CP116968">
    <property type="protein sequence ID" value="WNM62514.1"/>
    <property type="molecule type" value="Genomic_DNA"/>
</dbReference>
<reference evidence="2 3" key="1">
    <citation type="submission" date="2023-01" db="EMBL/GenBank/DDBJ databases">
        <title>Cultivation and genomic characterization of new, ubiquitous marine nitrite-oxidizing bacteria from the Nitrospirales.</title>
        <authorList>
            <person name="Mueller A.J."/>
            <person name="Daebeler A."/>
            <person name="Herbold C.W."/>
            <person name="Kirkegaard R.H."/>
            <person name="Daims H."/>
        </authorList>
    </citation>
    <scope>NUCLEOTIDE SEQUENCE [LARGE SCALE GENOMIC DNA]</scope>
    <source>
        <strain evidence="2 3">DK</strain>
    </source>
</reference>
<dbReference type="RefSeq" id="WP_312746116.1">
    <property type="nucleotide sequence ID" value="NZ_CP116968.1"/>
</dbReference>
<dbReference type="InterPro" id="IPR013784">
    <property type="entry name" value="Carb-bd-like_fold"/>
</dbReference>
<accession>A0AA96GHJ1</accession>
<gene>
    <name evidence="2" type="ORF">PQG83_01855</name>
</gene>
<dbReference type="Gene3D" id="2.60.40.1120">
    <property type="entry name" value="Carboxypeptidase-like, regulatory domain"/>
    <property type="match status" value="1"/>
</dbReference>
<evidence type="ECO:0000256" key="1">
    <source>
        <dbReference type="SAM" id="SignalP"/>
    </source>
</evidence>
<keyword evidence="1" id="KW-0732">Signal</keyword>
<dbReference type="AlphaFoldDB" id="A0AA96GHJ1"/>
<keyword evidence="3" id="KW-1185">Reference proteome</keyword>
<protein>
    <submittedName>
        <fullName evidence="2">Carboxypeptidase-like regulatory domain-containing protein</fullName>
    </submittedName>
</protein>
<dbReference type="Proteomes" id="UP001302494">
    <property type="component" value="Chromosome"/>
</dbReference>
<dbReference type="Pfam" id="PF13620">
    <property type="entry name" value="CarboxypepD_reg"/>
    <property type="match status" value="1"/>
</dbReference>